<dbReference type="SMART" id="SM00367">
    <property type="entry name" value="LRR_CC"/>
    <property type="match status" value="3"/>
</dbReference>
<dbReference type="PANTHER" id="PTHR13318">
    <property type="entry name" value="PARTNER OF PAIRED, ISOFORM B-RELATED"/>
    <property type="match status" value="1"/>
</dbReference>
<dbReference type="GO" id="GO:0005634">
    <property type="term" value="C:nucleus"/>
    <property type="evidence" value="ECO:0007669"/>
    <property type="project" value="TreeGrafter"/>
</dbReference>
<dbReference type="Gene3D" id="3.80.10.10">
    <property type="entry name" value="Ribonuclease Inhibitor"/>
    <property type="match status" value="1"/>
</dbReference>
<dbReference type="Gene3D" id="3.40.50.300">
    <property type="entry name" value="P-loop containing nucleotide triphosphate hydrolases"/>
    <property type="match status" value="1"/>
</dbReference>
<dbReference type="AlphaFoldDB" id="A0A7S4RMB7"/>
<evidence type="ECO:0000313" key="1">
    <source>
        <dbReference type="EMBL" id="CAE4618752.1"/>
    </source>
</evidence>
<protein>
    <submittedName>
        <fullName evidence="1">Uncharacterized protein</fullName>
    </submittedName>
</protein>
<organism evidence="1">
    <name type="scientific">Alexandrium monilatum</name>
    <dbReference type="NCBI Taxonomy" id="311494"/>
    <lineage>
        <taxon>Eukaryota</taxon>
        <taxon>Sar</taxon>
        <taxon>Alveolata</taxon>
        <taxon>Dinophyceae</taxon>
        <taxon>Gonyaulacales</taxon>
        <taxon>Pyrocystaceae</taxon>
        <taxon>Alexandrium</taxon>
    </lineage>
</organism>
<dbReference type="InterPro" id="IPR006553">
    <property type="entry name" value="Leu-rich_rpt_Cys-con_subtyp"/>
</dbReference>
<dbReference type="InterPro" id="IPR032675">
    <property type="entry name" value="LRR_dom_sf"/>
</dbReference>
<sequence length="883" mass="96578">MAQAILAQAPLLLKSTPLHLALCSGAARPAMKRSRSGFVLTPAGWYTTESEAVRRNLTEEAFLHDLEAYGTRTVKLDLKDCRQLSDAAVQAVAERCQGLAQLNVANCHRLTDAALLAVAESCPGLAQLDISGCPGLTDAAAVSVVRSCPSLVVLDARWCTGLSISKKRSMDPLGYYRQLQQAAVTSDSAKVLLVGPGMAGKTSVARALQHGPGAGALTALEERTMALEQATLWDQMHLYDFGGQPEYYPWHRLFLTPEALYLVFTVAGQPLEQLQREVQEQLQHLLCTAGAVPVLLVLGKADMAEDPAGLEDAARALKESVRAWAAKMSALSVDGQPLRVPLILGAHVVSASTGRGLPDLQRAMRLALLATDDHGARLLPRFKALVPESYERVRGLLRAVMYREDVATALACEPTGGGLLRAGEPPSVCFLRFDELLKALQRALEDTADEVRRPFLAGGPETVLRDALSLFEGEGLILRTGAAGAEGLVHLDPSWLVDAVRGLADHRLCARYGKDLQERTIKDLARTWEQAKGSLSSSEYEGLLRDYARTGVAKEALLHRLFEPAMSGYGLQLAELRKIFEELDMLFETGEDGACVVPVQLDDTPPGGFEEECELGAGSAFCEVVGTIGLGYLPPGFTQRLIVDMRRKLGEYHRCFSLGGVIKQYADSETKAIFFFDLERCQLTLRAQAPPEGRGREAHRVALHQRVNEMKEVVHHIARQWAGLELTFTADPVVNFEAATHANEKACAKLRLRGLRVHSTFKSEDALDMMVVADGVQQAGASWTWVHNGQRQATWFKTWRQKCMEANIIVVLFTKKYRDSFTDALKQEATVIKGMYESKLAKLYVLDPEEHSPEVVQVNLLKGAEGMGDIGAWLGFLTQHGVN</sequence>
<gene>
    <name evidence="1" type="ORF">AMON00008_LOCUS37477</name>
</gene>
<dbReference type="SUPFAM" id="SSF52540">
    <property type="entry name" value="P-loop containing nucleoside triphosphate hydrolases"/>
    <property type="match status" value="1"/>
</dbReference>
<dbReference type="EMBL" id="HBNR01053398">
    <property type="protein sequence ID" value="CAE4618752.1"/>
    <property type="molecule type" value="Transcribed_RNA"/>
</dbReference>
<name>A0A7S4RMB7_9DINO</name>
<dbReference type="PANTHER" id="PTHR13318:SF148">
    <property type="entry name" value="F-BOX PROTEIN MAX2"/>
    <property type="match status" value="1"/>
</dbReference>
<dbReference type="Pfam" id="PF08477">
    <property type="entry name" value="Roc"/>
    <property type="match status" value="1"/>
</dbReference>
<dbReference type="GO" id="GO:0019005">
    <property type="term" value="C:SCF ubiquitin ligase complex"/>
    <property type="evidence" value="ECO:0007669"/>
    <property type="project" value="TreeGrafter"/>
</dbReference>
<dbReference type="InterPro" id="IPR027417">
    <property type="entry name" value="P-loop_NTPase"/>
</dbReference>
<reference evidence="1" key="1">
    <citation type="submission" date="2021-01" db="EMBL/GenBank/DDBJ databases">
        <authorList>
            <person name="Corre E."/>
            <person name="Pelletier E."/>
            <person name="Niang G."/>
            <person name="Scheremetjew M."/>
            <person name="Finn R."/>
            <person name="Kale V."/>
            <person name="Holt S."/>
            <person name="Cochrane G."/>
            <person name="Meng A."/>
            <person name="Brown T."/>
            <person name="Cohen L."/>
        </authorList>
    </citation>
    <scope>NUCLEOTIDE SEQUENCE</scope>
    <source>
        <strain evidence="1">CCMP3105</strain>
    </source>
</reference>
<proteinExistence type="predicted"/>
<dbReference type="GO" id="GO:0031146">
    <property type="term" value="P:SCF-dependent proteasomal ubiquitin-dependent protein catabolic process"/>
    <property type="evidence" value="ECO:0007669"/>
    <property type="project" value="TreeGrafter"/>
</dbReference>
<accession>A0A7S4RMB7</accession>
<dbReference type="SUPFAM" id="SSF52047">
    <property type="entry name" value="RNI-like"/>
    <property type="match status" value="1"/>
</dbReference>